<keyword evidence="3" id="KW-1185">Reference proteome</keyword>
<organism evidence="2 3">
    <name type="scientific">Phyllosticta paracitricarpa</name>
    <dbReference type="NCBI Taxonomy" id="2016321"/>
    <lineage>
        <taxon>Eukaryota</taxon>
        <taxon>Fungi</taxon>
        <taxon>Dikarya</taxon>
        <taxon>Ascomycota</taxon>
        <taxon>Pezizomycotina</taxon>
        <taxon>Dothideomycetes</taxon>
        <taxon>Dothideomycetes incertae sedis</taxon>
        <taxon>Botryosphaeriales</taxon>
        <taxon>Phyllostictaceae</taxon>
        <taxon>Phyllosticta</taxon>
    </lineage>
</organism>
<comment type="caution">
    <text evidence="2">The sequence shown here is derived from an EMBL/GenBank/DDBJ whole genome shotgun (WGS) entry which is preliminary data.</text>
</comment>
<dbReference type="EMBL" id="JBBPBF010000001">
    <property type="protein sequence ID" value="KAK7615460.1"/>
    <property type="molecule type" value="Genomic_DNA"/>
</dbReference>
<feature type="non-terminal residue" evidence="2">
    <location>
        <position position="1"/>
    </location>
</feature>
<sequence>SIFPLPPSPPPSIYKFSFSLCLQLRHLSYLLSHTHLSSLPLPLSCLEMSTRDHQQKNEQAGGAQPHSSSSRARWRPQGSAPHNQGWKPTRATVPAQASSPAANFWCDCQRPVGKKSGALAFGNDILGPVGKKSGSLASDKKSLDPVEPKSGALAFANDILGPVGKKLAALTFANDGLHLMGKSGENHLNNRRVNCVTKSAWLYPHVHVVPGGNFSS</sequence>
<gene>
    <name evidence="2" type="ORF">JOL62DRAFT_617245</name>
</gene>
<evidence type="ECO:0000313" key="2">
    <source>
        <dbReference type="EMBL" id="KAK7615460.1"/>
    </source>
</evidence>
<proteinExistence type="predicted"/>
<protein>
    <submittedName>
        <fullName evidence="2">Uncharacterized protein</fullName>
    </submittedName>
</protein>
<evidence type="ECO:0000313" key="3">
    <source>
        <dbReference type="Proteomes" id="UP001367316"/>
    </source>
</evidence>
<accession>A0ABR1NLE5</accession>
<reference evidence="2 3" key="1">
    <citation type="submission" date="2024-04" db="EMBL/GenBank/DDBJ databases">
        <title>Phyllosticta paracitricarpa is synonymous to the EU quarantine fungus P. citricarpa based on phylogenomic analyses.</title>
        <authorList>
            <consortium name="Lawrence Berkeley National Laboratory"/>
            <person name="Van ingen-buijs V.A."/>
            <person name="Van westerhoven A.C."/>
            <person name="Haridas S."/>
            <person name="Skiadas P."/>
            <person name="Martin F."/>
            <person name="Groenewald J.Z."/>
            <person name="Crous P.W."/>
            <person name="Seidl M.F."/>
        </authorList>
    </citation>
    <scope>NUCLEOTIDE SEQUENCE [LARGE SCALE GENOMIC DNA]</scope>
    <source>
        <strain evidence="2 3">CBS 141358</strain>
    </source>
</reference>
<feature type="region of interest" description="Disordered" evidence="1">
    <location>
        <begin position="51"/>
        <end position="93"/>
    </location>
</feature>
<evidence type="ECO:0000256" key="1">
    <source>
        <dbReference type="SAM" id="MobiDB-lite"/>
    </source>
</evidence>
<dbReference type="Proteomes" id="UP001367316">
    <property type="component" value="Unassembled WGS sequence"/>
</dbReference>
<name>A0ABR1NLE5_9PEZI</name>